<dbReference type="InterPro" id="IPR021424">
    <property type="entry name" value="PorA"/>
</dbReference>
<protein>
    <submittedName>
        <fullName evidence="2">DUF3068 domain-containing protein</fullName>
    </submittedName>
</protein>
<name>A0ABN0TE60_9ACTN</name>
<feature type="transmembrane region" description="Helical" evidence="1">
    <location>
        <begin position="277"/>
        <end position="298"/>
    </location>
</feature>
<keyword evidence="3" id="KW-1185">Reference proteome</keyword>
<gene>
    <name evidence="2" type="ORF">GCM10009539_00980</name>
</gene>
<evidence type="ECO:0000313" key="3">
    <source>
        <dbReference type="Proteomes" id="UP001500967"/>
    </source>
</evidence>
<dbReference type="Pfam" id="PF11271">
    <property type="entry name" value="PorA"/>
    <property type="match status" value="1"/>
</dbReference>
<keyword evidence="1" id="KW-0812">Transmembrane</keyword>
<evidence type="ECO:0000313" key="2">
    <source>
        <dbReference type="EMBL" id="GAA0219410.1"/>
    </source>
</evidence>
<keyword evidence="1" id="KW-1133">Transmembrane helix</keyword>
<organism evidence="2 3">
    <name type="scientific">Cryptosporangium japonicum</name>
    <dbReference type="NCBI Taxonomy" id="80872"/>
    <lineage>
        <taxon>Bacteria</taxon>
        <taxon>Bacillati</taxon>
        <taxon>Actinomycetota</taxon>
        <taxon>Actinomycetes</taxon>
        <taxon>Cryptosporangiales</taxon>
        <taxon>Cryptosporangiaceae</taxon>
        <taxon>Cryptosporangium</taxon>
    </lineage>
</organism>
<reference evidence="2 3" key="1">
    <citation type="journal article" date="2019" name="Int. J. Syst. Evol. Microbiol.">
        <title>The Global Catalogue of Microorganisms (GCM) 10K type strain sequencing project: providing services to taxonomists for standard genome sequencing and annotation.</title>
        <authorList>
            <consortium name="The Broad Institute Genomics Platform"/>
            <consortium name="The Broad Institute Genome Sequencing Center for Infectious Disease"/>
            <person name="Wu L."/>
            <person name="Ma J."/>
        </authorList>
    </citation>
    <scope>NUCLEOTIDE SEQUENCE [LARGE SCALE GENOMIC DNA]</scope>
    <source>
        <strain evidence="2 3">JCM 10425</strain>
    </source>
</reference>
<evidence type="ECO:0000256" key="1">
    <source>
        <dbReference type="SAM" id="Phobius"/>
    </source>
</evidence>
<sequence>MRRTVGAVVLALGSFLVVAAILLPTYVAGNLVKTPLDQYTVSVATSDNATVFDVATLTEQQNVPVEATRTVRADPEKSTDDVVVFDAFLVLQDARDGKQITFTSDRVGLDRRTAEAQPGFDAAVDDEATEHEGLIYKWPFGAEKKSYDYFDTTTKKTYEAKYVTSEDVNGLEAYKYEMQVPATKIGALEVPGELVGSTEPSVNADRYYSNTRTVWVEPKTGIILKGQEKQSQTLRDAAGADKVTLFAATLTFDDQTVNEAVSLAKDSISQITIVSTVAPIVIGILGVILIVVGLFLVLRRGGQPESSFRTTKPSDTRTPVKS</sequence>
<dbReference type="EMBL" id="BAAAGX010000001">
    <property type="protein sequence ID" value="GAA0219410.1"/>
    <property type="molecule type" value="Genomic_DNA"/>
</dbReference>
<dbReference type="Proteomes" id="UP001500967">
    <property type="component" value="Unassembled WGS sequence"/>
</dbReference>
<keyword evidence="1" id="KW-0472">Membrane</keyword>
<proteinExistence type="predicted"/>
<accession>A0ABN0TE60</accession>
<comment type="caution">
    <text evidence="2">The sequence shown here is derived from an EMBL/GenBank/DDBJ whole genome shotgun (WGS) entry which is preliminary data.</text>
</comment>